<evidence type="ECO:0000256" key="2">
    <source>
        <dbReference type="ARBA" id="ARBA00023043"/>
    </source>
</evidence>
<sequence>MSILVTAIRSGNLEVVKEKFARPGSQVNTPIQHGRSPLHIAIQAGKMDVMKYLVAKGADVNLSDEDDCSPLYYAVLDNNEEVVQYLLQMGADPDGEDPDGNKFMNITSNEKIKSMLKNV</sequence>
<keyword evidence="2 3" id="KW-0040">ANK repeat</keyword>
<dbReference type="EMBL" id="CALNXI010000047">
    <property type="protein sequence ID" value="CAH3016746.1"/>
    <property type="molecule type" value="Genomic_DNA"/>
</dbReference>
<dbReference type="InterPro" id="IPR002110">
    <property type="entry name" value="Ankyrin_rpt"/>
</dbReference>
<dbReference type="Pfam" id="PF12796">
    <property type="entry name" value="Ank_2"/>
    <property type="match status" value="1"/>
</dbReference>
<gene>
    <name evidence="4" type="ORF">PEVE_00032290</name>
</gene>
<feature type="repeat" description="ANK" evidence="3">
    <location>
        <begin position="66"/>
        <end position="98"/>
    </location>
</feature>
<dbReference type="Proteomes" id="UP001159427">
    <property type="component" value="Unassembled WGS sequence"/>
</dbReference>
<dbReference type="InterPro" id="IPR036770">
    <property type="entry name" value="Ankyrin_rpt-contain_sf"/>
</dbReference>
<evidence type="ECO:0000313" key="4">
    <source>
        <dbReference type="EMBL" id="CAH3016746.1"/>
    </source>
</evidence>
<dbReference type="PANTHER" id="PTHR24171:SF8">
    <property type="entry name" value="BRCA1-ASSOCIATED RING DOMAIN PROTEIN 1"/>
    <property type="match status" value="1"/>
</dbReference>
<accession>A0ABN8LM81</accession>
<dbReference type="PROSITE" id="PS50088">
    <property type="entry name" value="ANK_REPEAT"/>
    <property type="match status" value="2"/>
</dbReference>
<keyword evidence="1" id="KW-0677">Repeat</keyword>
<name>A0ABN8LM81_9CNID</name>
<feature type="repeat" description="ANK" evidence="3">
    <location>
        <begin position="33"/>
        <end position="65"/>
    </location>
</feature>
<protein>
    <submittedName>
        <fullName evidence="4">Uncharacterized protein</fullName>
    </submittedName>
</protein>
<keyword evidence="5" id="KW-1185">Reference proteome</keyword>
<evidence type="ECO:0000313" key="5">
    <source>
        <dbReference type="Proteomes" id="UP001159427"/>
    </source>
</evidence>
<dbReference type="PANTHER" id="PTHR24171">
    <property type="entry name" value="ANKYRIN REPEAT DOMAIN-CONTAINING PROTEIN 39-RELATED"/>
    <property type="match status" value="1"/>
</dbReference>
<comment type="caution">
    <text evidence="4">The sequence shown here is derived from an EMBL/GenBank/DDBJ whole genome shotgun (WGS) entry which is preliminary data.</text>
</comment>
<organism evidence="4 5">
    <name type="scientific">Porites evermanni</name>
    <dbReference type="NCBI Taxonomy" id="104178"/>
    <lineage>
        <taxon>Eukaryota</taxon>
        <taxon>Metazoa</taxon>
        <taxon>Cnidaria</taxon>
        <taxon>Anthozoa</taxon>
        <taxon>Hexacorallia</taxon>
        <taxon>Scleractinia</taxon>
        <taxon>Fungiina</taxon>
        <taxon>Poritidae</taxon>
        <taxon>Porites</taxon>
    </lineage>
</organism>
<evidence type="ECO:0000256" key="3">
    <source>
        <dbReference type="PROSITE-ProRule" id="PRU00023"/>
    </source>
</evidence>
<proteinExistence type="predicted"/>
<dbReference type="SUPFAM" id="SSF48403">
    <property type="entry name" value="Ankyrin repeat"/>
    <property type="match status" value="1"/>
</dbReference>
<dbReference type="SMART" id="SM00248">
    <property type="entry name" value="ANK"/>
    <property type="match status" value="2"/>
</dbReference>
<dbReference type="PRINTS" id="PR01415">
    <property type="entry name" value="ANKYRIN"/>
</dbReference>
<dbReference type="PROSITE" id="PS50297">
    <property type="entry name" value="ANK_REP_REGION"/>
    <property type="match status" value="2"/>
</dbReference>
<evidence type="ECO:0000256" key="1">
    <source>
        <dbReference type="ARBA" id="ARBA00022737"/>
    </source>
</evidence>
<reference evidence="4 5" key="1">
    <citation type="submission" date="2022-05" db="EMBL/GenBank/DDBJ databases">
        <authorList>
            <consortium name="Genoscope - CEA"/>
            <person name="William W."/>
        </authorList>
    </citation>
    <scope>NUCLEOTIDE SEQUENCE [LARGE SCALE GENOMIC DNA]</scope>
</reference>
<dbReference type="Gene3D" id="1.25.40.20">
    <property type="entry name" value="Ankyrin repeat-containing domain"/>
    <property type="match status" value="1"/>
</dbReference>